<dbReference type="EMBL" id="JAJJMB010017752">
    <property type="protein sequence ID" value="KAI3835215.1"/>
    <property type="molecule type" value="Genomic_DNA"/>
</dbReference>
<proteinExistence type="predicted"/>
<reference evidence="1" key="1">
    <citation type="submission" date="2022-04" db="EMBL/GenBank/DDBJ databases">
        <title>A functionally conserved STORR gene fusion in Papaver species that diverged 16.8 million years ago.</title>
        <authorList>
            <person name="Catania T."/>
        </authorList>
    </citation>
    <scope>NUCLEOTIDE SEQUENCE</scope>
    <source>
        <strain evidence="1">S-188037</strain>
    </source>
</reference>
<comment type="caution">
    <text evidence="1">The sequence shown here is derived from an EMBL/GenBank/DDBJ whole genome shotgun (WGS) entry which is preliminary data.</text>
</comment>
<dbReference type="Proteomes" id="UP001202328">
    <property type="component" value="Unassembled WGS sequence"/>
</dbReference>
<keyword evidence="2" id="KW-1185">Reference proteome</keyword>
<protein>
    <submittedName>
        <fullName evidence="1">Uncharacterized protein</fullName>
    </submittedName>
</protein>
<name>A0AAD4X4E0_9MAGN</name>
<dbReference type="AlphaFoldDB" id="A0AAD4X4E0"/>
<accession>A0AAD4X4E0</accession>
<feature type="non-terminal residue" evidence="1">
    <location>
        <position position="1"/>
    </location>
</feature>
<organism evidence="1 2">
    <name type="scientific">Papaver atlanticum</name>
    <dbReference type="NCBI Taxonomy" id="357466"/>
    <lineage>
        <taxon>Eukaryota</taxon>
        <taxon>Viridiplantae</taxon>
        <taxon>Streptophyta</taxon>
        <taxon>Embryophyta</taxon>
        <taxon>Tracheophyta</taxon>
        <taxon>Spermatophyta</taxon>
        <taxon>Magnoliopsida</taxon>
        <taxon>Ranunculales</taxon>
        <taxon>Papaveraceae</taxon>
        <taxon>Papaveroideae</taxon>
        <taxon>Papaver</taxon>
    </lineage>
</organism>
<evidence type="ECO:0000313" key="1">
    <source>
        <dbReference type="EMBL" id="KAI3835215.1"/>
    </source>
</evidence>
<sequence length="58" mass="6867">FRDGFRVADSNFREIDSKLEANKYRQKKSVSERFTSMTSLYKHPDARASTCTQWFLQS</sequence>
<gene>
    <name evidence="1" type="ORF">MKW98_020331</name>
</gene>
<evidence type="ECO:0000313" key="2">
    <source>
        <dbReference type="Proteomes" id="UP001202328"/>
    </source>
</evidence>